<dbReference type="Gene3D" id="3.40.50.720">
    <property type="entry name" value="NAD(P)-binding Rossmann-like Domain"/>
    <property type="match status" value="1"/>
</dbReference>
<accession>A0A1I0HZJ1</accession>
<evidence type="ECO:0000256" key="2">
    <source>
        <dbReference type="ARBA" id="ARBA00023002"/>
    </source>
</evidence>
<evidence type="ECO:0000256" key="1">
    <source>
        <dbReference type="ARBA" id="ARBA00010928"/>
    </source>
</evidence>
<dbReference type="SUPFAM" id="SSF51735">
    <property type="entry name" value="NAD(P)-binding Rossmann-fold domains"/>
    <property type="match status" value="1"/>
</dbReference>
<name>A0A1I0HZJ1_9FIRM</name>
<dbReference type="GO" id="GO:0016491">
    <property type="term" value="F:oxidoreductase activity"/>
    <property type="evidence" value="ECO:0007669"/>
    <property type="project" value="UniProtKB-KW"/>
</dbReference>
<dbReference type="GO" id="GO:0000166">
    <property type="term" value="F:nucleotide binding"/>
    <property type="evidence" value="ECO:0007669"/>
    <property type="project" value="InterPro"/>
</dbReference>
<evidence type="ECO:0000313" key="6">
    <source>
        <dbReference type="Proteomes" id="UP000199820"/>
    </source>
</evidence>
<feature type="domain" description="Gfo/Idh/MocA-like oxidoreductase N-terminal" evidence="3">
    <location>
        <begin position="7"/>
        <end position="103"/>
    </location>
</feature>
<evidence type="ECO:0000313" key="5">
    <source>
        <dbReference type="EMBL" id="SET89358.1"/>
    </source>
</evidence>
<feature type="domain" description="Gfo/Idh/MocA-like oxidoreductase C-terminal" evidence="4">
    <location>
        <begin position="189"/>
        <end position="390"/>
    </location>
</feature>
<dbReference type="InterPro" id="IPR004104">
    <property type="entry name" value="Gfo/Idh/MocA-like_OxRdtase_C"/>
</dbReference>
<sequence>MNQKPITIATIGYGYGAFLHANGYKNAGGIPIRLKTVCGVDPVEAEKFRKEYGYERICSDYADVIADPEIDLIDLAVPPRLHIPFAIRALKAGKNIIVEKPVTGFFGDGSDNIGNTVSKKEMWEEMDKQLSELKKAIDESDANFFYAEDFVYATPVQKAAEILRAKNSKIMFMNGIESIIGSTSAAAGEWKNFGGGTMMRNGIHILSTMLYLKQVEAKARGEKIRVKSVMAEMGQISKVPLKEGEKQYAQARPNDVEDCANVILTFSDGSMCNVIGTDAVIGGSANQVTVTCNDLKFQMNLTQNDMLKTYCSDDKGLDDVYWGELNPPKTGWNNVFVSDEVIRGYTGEMKSFLECIESGQETETSFELAYDIIRVIYAAFRSSEEGRRIDMEEMQCA</sequence>
<dbReference type="Gene3D" id="3.30.360.10">
    <property type="entry name" value="Dihydrodipicolinate Reductase, domain 2"/>
    <property type="match status" value="1"/>
</dbReference>
<keyword evidence="6" id="KW-1185">Reference proteome</keyword>
<evidence type="ECO:0000259" key="4">
    <source>
        <dbReference type="Pfam" id="PF02894"/>
    </source>
</evidence>
<dbReference type="InterPro" id="IPR036291">
    <property type="entry name" value="NAD(P)-bd_dom_sf"/>
</dbReference>
<dbReference type="Proteomes" id="UP000199820">
    <property type="component" value="Unassembled WGS sequence"/>
</dbReference>
<dbReference type="STRING" id="1526.SAMN02910262_00254"/>
<dbReference type="InterPro" id="IPR000683">
    <property type="entry name" value="Gfo/Idh/MocA-like_OxRdtase_N"/>
</dbReference>
<dbReference type="EMBL" id="FOIL01000062">
    <property type="protein sequence ID" value="SET89358.1"/>
    <property type="molecule type" value="Genomic_DNA"/>
</dbReference>
<dbReference type="Pfam" id="PF02894">
    <property type="entry name" value="GFO_IDH_MocA_C"/>
    <property type="match status" value="1"/>
</dbReference>
<reference evidence="5 6" key="1">
    <citation type="submission" date="2016-10" db="EMBL/GenBank/DDBJ databases">
        <authorList>
            <person name="de Groot N.N."/>
        </authorList>
    </citation>
    <scope>NUCLEOTIDE SEQUENCE [LARGE SCALE GENOMIC DNA]</scope>
    <source>
        <strain evidence="5 6">KH1P1</strain>
    </source>
</reference>
<dbReference type="PANTHER" id="PTHR43818">
    <property type="entry name" value="BCDNA.GH03377"/>
    <property type="match status" value="1"/>
</dbReference>
<protein>
    <submittedName>
        <fullName evidence="5">Predicted dehydrogenase</fullName>
    </submittedName>
</protein>
<dbReference type="RefSeq" id="WP_074650386.1">
    <property type="nucleotide sequence ID" value="NZ_FOIL01000062.1"/>
</dbReference>
<keyword evidence="2" id="KW-0560">Oxidoreductase</keyword>
<dbReference type="OrthoDB" id="9783105at2"/>
<gene>
    <name evidence="5" type="ORF">SAMN04487771_106210</name>
</gene>
<dbReference type="SUPFAM" id="SSF55347">
    <property type="entry name" value="Glyceraldehyde-3-phosphate dehydrogenase-like, C-terminal domain"/>
    <property type="match status" value="1"/>
</dbReference>
<dbReference type="Pfam" id="PF01408">
    <property type="entry name" value="GFO_IDH_MocA"/>
    <property type="match status" value="1"/>
</dbReference>
<dbReference type="InterPro" id="IPR050463">
    <property type="entry name" value="Gfo/Idh/MocA_oxidrdct_glycsds"/>
</dbReference>
<organism evidence="5 6">
    <name type="scientific">[Clostridium] aminophilum</name>
    <dbReference type="NCBI Taxonomy" id="1526"/>
    <lineage>
        <taxon>Bacteria</taxon>
        <taxon>Bacillati</taxon>
        <taxon>Bacillota</taxon>
        <taxon>Clostridia</taxon>
        <taxon>Lachnospirales</taxon>
        <taxon>Lachnospiraceae</taxon>
    </lineage>
</organism>
<proteinExistence type="inferred from homology"/>
<dbReference type="eggNOG" id="COG0673">
    <property type="taxonomic scope" value="Bacteria"/>
</dbReference>
<evidence type="ECO:0000259" key="3">
    <source>
        <dbReference type="Pfam" id="PF01408"/>
    </source>
</evidence>
<dbReference type="AlphaFoldDB" id="A0A1I0HZJ1"/>
<comment type="similarity">
    <text evidence="1">Belongs to the Gfo/Idh/MocA family.</text>
</comment>
<dbReference type="PANTHER" id="PTHR43818:SF11">
    <property type="entry name" value="BCDNA.GH03377"/>
    <property type="match status" value="1"/>
</dbReference>